<dbReference type="Proteomes" id="UP001374535">
    <property type="component" value="Chromosome 7"/>
</dbReference>
<evidence type="ECO:0000259" key="7">
    <source>
        <dbReference type="Pfam" id="PF16720"/>
    </source>
</evidence>
<evidence type="ECO:0000256" key="1">
    <source>
        <dbReference type="ARBA" id="ARBA00022656"/>
    </source>
</evidence>
<feature type="region of interest" description="Disordered" evidence="6">
    <location>
        <begin position="192"/>
        <end position="218"/>
    </location>
</feature>
<accession>A0AAQ3N2I6</accession>
<protein>
    <recommendedName>
        <fullName evidence="7">Albumin I chain a domain-containing protein</fullName>
    </recommendedName>
</protein>
<dbReference type="GO" id="GO:0045735">
    <property type="term" value="F:nutrient reservoir activity"/>
    <property type="evidence" value="ECO:0007669"/>
    <property type="project" value="UniProtKB-KW"/>
</dbReference>
<evidence type="ECO:0000256" key="5">
    <source>
        <dbReference type="ARBA" id="ARBA00023157"/>
    </source>
</evidence>
<keyword evidence="5" id="KW-1015">Disulfide bond</keyword>
<dbReference type="GO" id="GO:0090729">
    <property type="term" value="F:toxin activity"/>
    <property type="evidence" value="ECO:0007669"/>
    <property type="project" value="UniProtKB-KW"/>
</dbReference>
<evidence type="ECO:0000256" key="2">
    <source>
        <dbReference type="ARBA" id="ARBA00022761"/>
    </source>
</evidence>
<feature type="domain" description="Albumin I chain a" evidence="7">
    <location>
        <begin position="53"/>
        <end position="100"/>
    </location>
</feature>
<dbReference type="InterPro" id="IPR012512">
    <property type="entry name" value="Albumin_I"/>
</dbReference>
<dbReference type="InterPro" id="IPR032000">
    <property type="entry name" value="Albumin_I_a"/>
</dbReference>
<evidence type="ECO:0000313" key="9">
    <source>
        <dbReference type="Proteomes" id="UP001374535"/>
    </source>
</evidence>
<sequence length="218" mass="24518">MKKIEAADCSGACSPFEMPPCGSTDCRCIPIVLFGGFCINPTGVSSVAKMINEHPNLCQSNDECLKKGSGNFCARYPNHYMDYGWCFDSDSEALKGFLAMPAAITKKQLLLAISLAHSSEHGKLAKVQGNLGFWEPQERLLQRRHRERNNNLGKKEGRGSITDIGHLLLGERSSHLEFEIYSVTFLHHSLAKRRGSQRKEEDRYRKHEADSSKWSSER</sequence>
<gene>
    <name evidence="8" type="ORF">V8G54_022470</name>
</gene>
<evidence type="ECO:0000256" key="4">
    <source>
        <dbReference type="ARBA" id="ARBA00023129"/>
    </source>
</evidence>
<dbReference type="Pfam" id="PF16720">
    <property type="entry name" value="Albumin_I_a"/>
    <property type="match status" value="1"/>
</dbReference>
<feature type="compositionally biased region" description="Basic and acidic residues" evidence="6">
    <location>
        <begin position="197"/>
        <end position="218"/>
    </location>
</feature>
<dbReference type="Pfam" id="PF08027">
    <property type="entry name" value="Albumin_I"/>
    <property type="match status" value="1"/>
</dbReference>
<organism evidence="8 9">
    <name type="scientific">Vigna mungo</name>
    <name type="common">Black gram</name>
    <name type="synonym">Phaseolus mungo</name>
    <dbReference type="NCBI Taxonomy" id="3915"/>
    <lineage>
        <taxon>Eukaryota</taxon>
        <taxon>Viridiplantae</taxon>
        <taxon>Streptophyta</taxon>
        <taxon>Embryophyta</taxon>
        <taxon>Tracheophyta</taxon>
        <taxon>Spermatophyta</taxon>
        <taxon>Magnoliopsida</taxon>
        <taxon>eudicotyledons</taxon>
        <taxon>Gunneridae</taxon>
        <taxon>Pentapetalae</taxon>
        <taxon>rosids</taxon>
        <taxon>fabids</taxon>
        <taxon>Fabales</taxon>
        <taxon>Fabaceae</taxon>
        <taxon>Papilionoideae</taxon>
        <taxon>50 kb inversion clade</taxon>
        <taxon>NPAAA clade</taxon>
        <taxon>indigoferoid/millettioid clade</taxon>
        <taxon>Phaseoleae</taxon>
        <taxon>Vigna</taxon>
    </lineage>
</organism>
<evidence type="ECO:0000256" key="3">
    <source>
        <dbReference type="ARBA" id="ARBA00022854"/>
    </source>
</evidence>
<dbReference type="AlphaFoldDB" id="A0AAQ3N2I6"/>
<evidence type="ECO:0000313" key="8">
    <source>
        <dbReference type="EMBL" id="WVZ01664.1"/>
    </source>
</evidence>
<keyword evidence="2" id="KW-0758">Storage protein</keyword>
<evidence type="ECO:0000256" key="6">
    <source>
        <dbReference type="SAM" id="MobiDB-lite"/>
    </source>
</evidence>
<dbReference type="SUPFAM" id="SSF57059">
    <property type="entry name" value="omega toxin-like"/>
    <property type="match status" value="1"/>
</dbReference>
<name>A0AAQ3N2I6_VIGMU</name>
<dbReference type="EMBL" id="CP144694">
    <property type="protein sequence ID" value="WVZ01664.1"/>
    <property type="molecule type" value="Genomic_DNA"/>
</dbReference>
<keyword evidence="9" id="KW-1185">Reference proteome</keyword>
<keyword evidence="1" id="KW-0800">Toxin</keyword>
<reference evidence="8 9" key="1">
    <citation type="journal article" date="2023" name="Life. Sci Alliance">
        <title>Evolutionary insights into 3D genome organization and epigenetic landscape of Vigna mungo.</title>
        <authorList>
            <person name="Junaid A."/>
            <person name="Singh B."/>
            <person name="Bhatia S."/>
        </authorList>
    </citation>
    <scope>NUCLEOTIDE SEQUENCE [LARGE SCALE GENOMIC DNA]</scope>
    <source>
        <strain evidence="8">Urdbean</strain>
    </source>
</reference>
<proteinExistence type="predicted"/>
<keyword evidence="3" id="KW-0960">Knottin</keyword>
<keyword evidence="4" id="KW-0708">Seed storage protein</keyword>